<evidence type="ECO:0000313" key="6">
    <source>
        <dbReference type="EMBL" id="TWF46554.1"/>
    </source>
</evidence>
<gene>
    <name evidence="6" type="ORF">FHW37_114123</name>
</gene>
<dbReference type="GO" id="GO:0003677">
    <property type="term" value="F:DNA binding"/>
    <property type="evidence" value="ECO:0007669"/>
    <property type="project" value="UniProtKB-KW"/>
</dbReference>
<dbReference type="Gene3D" id="3.40.190.290">
    <property type="match status" value="1"/>
</dbReference>
<dbReference type="PANTHER" id="PTHR30419">
    <property type="entry name" value="HTH-TYPE TRANSCRIPTIONAL REGULATOR YBHD"/>
    <property type="match status" value="1"/>
</dbReference>
<dbReference type="AlphaFoldDB" id="A0A561Q843"/>
<sequence length="319" mass="34806">MQALAFSRFTRYFIEVSKHGSIRKAAEAIHVSPSAIDRQLLTAEEVLGVPLFERLPSGLRLTAAGELLLASVRSWTKDYDRMTSQIDDLVGLRRGHVRLAVVDALSKGFIPRAITAMRRDYPGITFDISVLDNVNIGEAIDRGEVDFGLVINPQSTRDLSIRSFIDIGLGFIAPNGHPLDTLEETRFSTCLDYPIVAPTEPLALCEQVKALCAATGITLKPVTSSDNIQMIKSLVVEGSGVGVLTSLDVMEEVRAGLLSFTRISDPVIRPMVLAVCVNRARQLSQAAQLSLDHIERQLRQAETIQNGPPHQSIAEGDVP</sequence>
<protein>
    <submittedName>
        <fullName evidence="6">DNA-binding transcriptional LysR family regulator</fullName>
    </submittedName>
</protein>
<comment type="similarity">
    <text evidence="1">Belongs to the LysR transcriptional regulatory family.</text>
</comment>
<comment type="caution">
    <text evidence="6">The sequence shown here is derived from an EMBL/GenBank/DDBJ whole genome shotgun (WGS) entry which is preliminary data.</text>
</comment>
<evidence type="ECO:0000256" key="4">
    <source>
        <dbReference type="ARBA" id="ARBA00023163"/>
    </source>
</evidence>
<reference evidence="6 7" key="1">
    <citation type="submission" date="2019-06" db="EMBL/GenBank/DDBJ databases">
        <title>Sorghum-associated microbial communities from plants grown in Nebraska, USA.</title>
        <authorList>
            <person name="Schachtman D."/>
        </authorList>
    </citation>
    <scope>NUCLEOTIDE SEQUENCE [LARGE SCALE GENOMIC DNA]</scope>
    <source>
        <strain evidence="6 7">1225</strain>
    </source>
</reference>
<keyword evidence="7" id="KW-1185">Reference proteome</keyword>
<evidence type="ECO:0000313" key="7">
    <source>
        <dbReference type="Proteomes" id="UP000320653"/>
    </source>
</evidence>
<proteinExistence type="inferred from homology"/>
<dbReference type="EMBL" id="VIWP01000014">
    <property type="protein sequence ID" value="TWF46554.1"/>
    <property type="molecule type" value="Genomic_DNA"/>
</dbReference>
<dbReference type="PROSITE" id="PS50931">
    <property type="entry name" value="HTH_LYSR"/>
    <property type="match status" value="1"/>
</dbReference>
<keyword evidence="3 6" id="KW-0238">DNA-binding</keyword>
<dbReference type="SUPFAM" id="SSF53850">
    <property type="entry name" value="Periplasmic binding protein-like II"/>
    <property type="match status" value="1"/>
</dbReference>
<dbReference type="GO" id="GO:0003700">
    <property type="term" value="F:DNA-binding transcription factor activity"/>
    <property type="evidence" value="ECO:0007669"/>
    <property type="project" value="InterPro"/>
</dbReference>
<evidence type="ECO:0000259" key="5">
    <source>
        <dbReference type="PROSITE" id="PS50931"/>
    </source>
</evidence>
<name>A0A561Q843_9HYPH</name>
<evidence type="ECO:0000256" key="2">
    <source>
        <dbReference type="ARBA" id="ARBA00023015"/>
    </source>
</evidence>
<dbReference type="OrthoDB" id="5297263at2"/>
<dbReference type="PANTHER" id="PTHR30419:SF8">
    <property type="entry name" value="NITROGEN ASSIMILATION TRANSCRIPTIONAL ACTIVATOR-RELATED"/>
    <property type="match status" value="1"/>
</dbReference>
<organism evidence="6 7">
    <name type="scientific">Neorhizobium alkalisoli</name>
    <dbReference type="NCBI Taxonomy" id="528178"/>
    <lineage>
        <taxon>Bacteria</taxon>
        <taxon>Pseudomonadati</taxon>
        <taxon>Pseudomonadota</taxon>
        <taxon>Alphaproteobacteria</taxon>
        <taxon>Hyphomicrobiales</taxon>
        <taxon>Rhizobiaceae</taxon>
        <taxon>Rhizobium/Agrobacterium group</taxon>
        <taxon>Neorhizobium</taxon>
    </lineage>
</organism>
<keyword evidence="4" id="KW-0804">Transcription</keyword>
<dbReference type="RefSeq" id="WP_145643251.1">
    <property type="nucleotide sequence ID" value="NZ_VIWP01000014.1"/>
</dbReference>
<accession>A0A561Q843</accession>
<dbReference type="InterPro" id="IPR000847">
    <property type="entry name" value="LysR_HTH_N"/>
</dbReference>
<feature type="domain" description="HTH lysR-type" evidence="5">
    <location>
        <begin position="11"/>
        <end position="62"/>
    </location>
</feature>
<evidence type="ECO:0000256" key="1">
    <source>
        <dbReference type="ARBA" id="ARBA00009437"/>
    </source>
</evidence>
<dbReference type="InterPro" id="IPR036388">
    <property type="entry name" value="WH-like_DNA-bd_sf"/>
</dbReference>
<dbReference type="InterPro" id="IPR036390">
    <property type="entry name" value="WH_DNA-bd_sf"/>
</dbReference>
<dbReference type="InterPro" id="IPR050950">
    <property type="entry name" value="HTH-type_LysR_regulators"/>
</dbReference>
<dbReference type="Gene3D" id="1.10.10.10">
    <property type="entry name" value="Winged helix-like DNA-binding domain superfamily/Winged helix DNA-binding domain"/>
    <property type="match status" value="1"/>
</dbReference>
<keyword evidence="2" id="KW-0805">Transcription regulation</keyword>
<dbReference type="GO" id="GO:0005829">
    <property type="term" value="C:cytosol"/>
    <property type="evidence" value="ECO:0007669"/>
    <property type="project" value="TreeGrafter"/>
</dbReference>
<evidence type="ECO:0000256" key="3">
    <source>
        <dbReference type="ARBA" id="ARBA00023125"/>
    </source>
</evidence>
<dbReference type="InterPro" id="IPR005119">
    <property type="entry name" value="LysR_subst-bd"/>
</dbReference>
<dbReference type="Proteomes" id="UP000320653">
    <property type="component" value="Unassembled WGS sequence"/>
</dbReference>
<dbReference type="SUPFAM" id="SSF46785">
    <property type="entry name" value="Winged helix' DNA-binding domain"/>
    <property type="match status" value="1"/>
</dbReference>
<dbReference type="Pfam" id="PF03466">
    <property type="entry name" value="LysR_substrate"/>
    <property type="match status" value="1"/>
</dbReference>
<dbReference type="Pfam" id="PF00126">
    <property type="entry name" value="HTH_1"/>
    <property type="match status" value="1"/>
</dbReference>